<dbReference type="SUPFAM" id="SSF52058">
    <property type="entry name" value="L domain-like"/>
    <property type="match status" value="1"/>
</dbReference>
<dbReference type="Proteomes" id="UP001174677">
    <property type="component" value="Chromosome 4"/>
</dbReference>
<dbReference type="Pfam" id="PF13855">
    <property type="entry name" value="LRR_8"/>
    <property type="match status" value="1"/>
</dbReference>
<dbReference type="InterPro" id="IPR044974">
    <property type="entry name" value="Disease_R_plants"/>
</dbReference>
<reference evidence="4" key="1">
    <citation type="journal article" date="2023" name="Plant Biotechnol. J.">
        <title>Chromosome-level wild Hevea brasiliensis genome provides new tools for genomic-assisted breeding and valuable loci to elevate rubber yield.</title>
        <authorList>
            <person name="Cheng H."/>
            <person name="Song X."/>
            <person name="Hu Y."/>
            <person name="Wu T."/>
            <person name="Yang Q."/>
            <person name="An Z."/>
            <person name="Feng S."/>
            <person name="Deng Z."/>
            <person name="Wu W."/>
            <person name="Zeng X."/>
            <person name="Tu M."/>
            <person name="Wang X."/>
            <person name="Huang H."/>
        </authorList>
    </citation>
    <scope>NUCLEOTIDE SEQUENCE</scope>
    <source>
        <strain evidence="4">MT/VB/25A 57/8</strain>
    </source>
</reference>
<gene>
    <name evidence="4" type="ORF">P3X46_007328</name>
</gene>
<keyword evidence="1" id="KW-0677">Repeat</keyword>
<evidence type="ECO:0000313" key="4">
    <source>
        <dbReference type="EMBL" id="KAJ9183483.1"/>
    </source>
</evidence>
<dbReference type="PANTHER" id="PTHR23155">
    <property type="entry name" value="DISEASE RESISTANCE PROTEIN RP"/>
    <property type="match status" value="1"/>
</dbReference>
<dbReference type="Pfam" id="PF23559">
    <property type="entry name" value="WHD_DRP"/>
    <property type="match status" value="1"/>
</dbReference>
<sequence>MGKNIVNKYQGLPLALRALSDLLRAVTHENEWDIVSKSEIWELPEDKIDILQTLKSSYQHLPSHLKQCFGYCSIFPRDHVYKKESVVLLRMAQRLIQPKEVKKMEDAGNDAFDSLLSGSFFHFSHVDPLDDQPRQTQYASKKVHQISILCDTPQPIDFATLSESKTVRSLLFFGGYRHNIKKIPQELFFNLKSLCALDLSHICIAELPNSIGNSKHLRFLDLSWTCIQKLPETIGGLCKLQTLNLIKCLELRTLLNTGSSLINLRHFKISYSTALLRILPFTDRRLLDLPKCIKNNINVRDIDISI</sequence>
<comment type="caution">
    <text evidence="4">The sequence shown here is derived from an EMBL/GenBank/DDBJ whole genome shotgun (WGS) entry which is preliminary data.</text>
</comment>
<dbReference type="InterPro" id="IPR058922">
    <property type="entry name" value="WHD_DRP"/>
</dbReference>
<dbReference type="InterPro" id="IPR032675">
    <property type="entry name" value="LRR_dom_sf"/>
</dbReference>
<protein>
    <recommendedName>
        <fullName evidence="3">Disease resistance protein winged helix domain-containing protein</fullName>
    </recommendedName>
</protein>
<dbReference type="InterPro" id="IPR027417">
    <property type="entry name" value="P-loop_NTPase"/>
</dbReference>
<name>A0ABQ9MU72_HEVBR</name>
<dbReference type="InterPro" id="IPR001611">
    <property type="entry name" value="Leu-rich_rpt"/>
</dbReference>
<evidence type="ECO:0000259" key="3">
    <source>
        <dbReference type="Pfam" id="PF23559"/>
    </source>
</evidence>
<dbReference type="Gene3D" id="1.10.10.10">
    <property type="entry name" value="Winged helix-like DNA-binding domain superfamily/Winged helix DNA-binding domain"/>
    <property type="match status" value="1"/>
</dbReference>
<dbReference type="Gene3D" id="3.80.10.10">
    <property type="entry name" value="Ribonuclease Inhibitor"/>
    <property type="match status" value="1"/>
</dbReference>
<dbReference type="InterPro" id="IPR036388">
    <property type="entry name" value="WH-like_DNA-bd_sf"/>
</dbReference>
<keyword evidence="5" id="KW-1185">Reference proteome</keyword>
<organism evidence="4 5">
    <name type="scientific">Hevea brasiliensis</name>
    <name type="common">Para rubber tree</name>
    <name type="synonym">Siphonia brasiliensis</name>
    <dbReference type="NCBI Taxonomy" id="3981"/>
    <lineage>
        <taxon>Eukaryota</taxon>
        <taxon>Viridiplantae</taxon>
        <taxon>Streptophyta</taxon>
        <taxon>Embryophyta</taxon>
        <taxon>Tracheophyta</taxon>
        <taxon>Spermatophyta</taxon>
        <taxon>Magnoliopsida</taxon>
        <taxon>eudicotyledons</taxon>
        <taxon>Gunneridae</taxon>
        <taxon>Pentapetalae</taxon>
        <taxon>rosids</taxon>
        <taxon>fabids</taxon>
        <taxon>Malpighiales</taxon>
        <taxon>Euphorbiaceae</taxon>
        <taxon>Crotonoideae</taxon>
        <taxon>Micrandreae</taxon>
        <taxon>Hevea</taxon>
    </lineage>
</organism>
<accession>A0ABQ9MU72</accession>
<evidence type="ECO:0000313" key="5">
    <source>
        <dbReference type="Proteomes" id="UP001174677"/>
    </source>
</evidence>
<dbReference type="SUPFAM" id="SSF52540">
    <property type="entry name" value="P-loop containing nucleoside triphosphate hydrolases"/>
    <property type="match status" value="1"/>
</dbReference>
<evidence type="ECO:0000256" key="1">
    <source>
        <dbReference type="ARBA" id="ARBA00022737"/>
    </source>
</evidence>
<dbReference type="EMBL" id="JARPOI010000004">
    <property type="protein sequence ID" value="KAJ9183483.1"/>
    <property type="molecule type" value="Genomic_DNA"/>
</dbReference>
<dbReference type="PANTHER" id="PTHR23155:SF1241">
    <property type="entry name" value="DISEASE RESISTANCE RPP13-LIKE PROTEIN 1-RELATED"/>
    <property type="match status" value="1"/>
</dbReference>
<proteinExistence type="predicted"/>
<feature type="domain" description="Disease resistance protein winged helix" evidence="3">
    <location>
        <begin position="74"/>
        <end position="126"/>
    </location>
</feature>
<keyword evidence="2" id="KW-0611">Plant defense</keyword>
<evidence type="ECO:0000256" key="2">
    <source>
        <dbReference type="ARBA" id="ARBA00022821"/>
    </source>
</evidence>